<sequence length="160" mass="16492">MTTALYVLSALLILAGLAGTILPALPGVPLMYAGMFLVAWVGGFQEITWVTLVILGVLCVIALGVDLVASLLGAKRVGASRWALVGAAVGTVVGIFFALPGLILGPFVGALAGELLAGSDWTRATNVGVGTWLGFLFGTLSKIALAFTMLGVFLFALWLR</sequence>
<feature type="transmembrane region" description="Helical" evidence="1">
    <location>
        <begin position="47"/>
        <end position="72"/>
    </location>
</feature>
<keyword evidence="1" id="KW-0472">Membrane</keyword>
<proteinExistence type="predicted"/>
<gene>
    <name evidence="2" type="ORF">N4264_05365</name>
</gene>
<dbReference type="EMBL" id="CP104694">
    <property type="protein sequence ID" value="UXI69081.1"/>
    <property type="molecule type" value="Genomic_DNA"/>
</dbReference>
<feature type="transmembrane region" description="Helical" evidence="1">
    <location>
        <begin position="132"/>
        <end position="159"/>
    </location>
</feature>
<evidence type="ECO:0000313" key="3">
    <source>
        <dbReference type="Proteomes" id="UP001064632"/>
    </source>
</evidence>
<dbReference type="Proteomes" id="UP001064632">
    <property type="component" value="Chromosome"/>
</dbReference>
<feature type="transmembrane region" description="Helical" evidence="1">
    <location>
        <begin position="84"/>
        <end position="112"/>
    </location>
</feature>
<keyword evidence="1" id="KW-0812">Transmembrane</keyword>
<organism evidence="2 3">
    <name type="scientific">Tahibacter amnicola</name>
    <dbReference type="NCBI Taxonomy" id="2976241"/>
    <lineage>
        <taxon>Bacteria</taxon>
        <taxon>Pseudomonadati</taxon>
        <taxon>Pseudomonadota</taxon>
        <taxon>Gammaproteobacteria</taxon>
        <taxon>Lysobacterales</taxon>
        <taxon>Rhodanobacteraceae</taxon>
        <taxon>Tahibacter</taxon>
    </lineage>
</organism>
<keyword evidence="3" id="KW-1185">Reference proteome</keyword>
<protein>
    <submittedName>
        <fullName evidence="2">DUF456 domain-containing protein</fullName>
    </submittedName>
</protein>
<dbReference type="RefSeq" id="WP_261696039.1">
    <property type="nucleotide sequence ID" value="NZ_CP104694.1"/>
</dbReference>
<accession>A0ABY6BGC5</accession>
<name>A0ABY6BGC5_9GAMM</name>
<dbReference type="PANTHER" id="PTHR39165">
    <property type="entry name" value="IG HYPOTHETICAL 17883"/>
    <property type="match status" value="1"/>
</dbReference>
<evidence type="ECO:0000313" key="2">
    <source>
        <dbReference type="EMBL" id="UXI69081.1"/>
    </source>
</evidence>
<keyword evidence="1" id="KW-1133">Transmembrane helix</keyword>
<dbReference type="PANTHER" id="PTHR39165:SF1">
    <property type="entry name" value="DUF456 DOMAIN-CONTAINING PROTEIN"/>
    <property type="match status" value="1"/>
</dbReference>
<reference evidence="2" key="1">
    <citation type="submission" date="2022-09" db="EMBL/GenBank/DDBJ databases">
        <title>Tahibacter sp. nov., isolated from a fresh water.</title>
        <authorList>
            <person name="Baek J.H."/>
            <person name="Lee J.K."/>
            <person name="Kim J.M."/>
            <person name="Jeon C.O."/>
        </authorList>
    </citation>
    <scope>NUCLEOTIDE SEQUENCE</scope>
    <source>
        <strain evidence="2">W38</strain>
    </source>
</reference>
<evidence type="ECO:0000256" key="1">
    <source>
        <dbReference type="SAM" id="Phobius"/>
    </source>
</evidence>
<dbReference type="InterPro" id="IPR007403">
    <property type="entry name" value="DUF456"/>
</dbReference>
<dbReference type="Pfam" id="PF04306">
    <property type="entry name" value="DUF456"/>
    <property type="match status" value="1"/>
</dbReference>